<evidence type="ECO:0000313" key="1">
    <source>
        <dbReference type="EMBL" id="KYC60665.1"/>
    </source>
</evidence>
<name>A0A150JTP5_HEYCO</name>
<sequence length="56" mass="6672">MPVFMGKWMLKTASFRIGAVLFRHTHTWKTGIRYHTSIYFVATFEKIPLIVNSRRE</sequence>
<gene>
    <name evidence="1" type="ORF">B4099_1418</name>
</gene>
<comment type="caution">
    <text evidence="1">The sequence shown here is derived from an EMBL/GenBank/DDBJ whole genome shotgun (WGS) entry which is preliminary data.</text>
</comment>
<dbReference type="AlphaFoldDB" id="A0A150JTP5"/>
<protein>
    <submittedName>
        <fullName evidence="1">Uncharacterized protein</fullName>
    </submittedName>
</protein>
<accession>A0A150JTP5</accession>
<reference evidence="1 2" key="1">
    <citation type="submission" date="2016-01" db="EMBL/GenBank/DDBJ databases">
        <title>Genome Sequences of Twelve Sporeforming Bacillus Species Isolated from Foods.</title>
        <authorList>
            <person name="Berendsen E.M."/>
            <person name="Wells-Bennik M.H."/>
            <person name="Krawcyk A.O."/>
            <person name="De Jong A."/>
            <person name="Holsappel S."/>
            <person name="Eijlander R.T."/>
            <person name="Kuipers O.P."/>
        </authorList>
    </citation>
    <scope>NUCLEOTIDE SEQUENCE [LARGE SCALE GENOMIC DNA]</scope>
    <source>
        <strain evidence="1 2">B4099</strain>
    </source>
</reference>
<evidence type="ECO:0000313" key="2">
    <source>
        <dbReference type="Proteomes" id="UP000075304"/>
    </source>
</evidence>
<dbReference type="PATRIC" id="fig|1398.25.peg.1456"/>
<organism evidence="1 2">
    <name type="scientific">Heyndrickxia coagulans</name>
    <name type="common">Weizmannia coagulans</name>
    <dbReference type="NCBI Taxonomy" id="1398"/>
    <lineage>
        <taxon>Bacteria</taxon>
        <taxon>Bacillati</taxon>
        <taxon>Bacillota</taxon>
        <taxon>Bacilli</taxon>
        <taxon>Bacillales</taxon>
        <taxon>Bacillaceae</taxon>
        <taxon>Heyndrickxia</taxon>
    </lineage>
</organism>
<dbReference type="EMBL" id="LQYI01000162">
    <property type="protein sequence ID" value="KYC60665.1"/>
    <property type="molecule type" value="Genomic_DNA"/>
</dbReference>
<dbReference type="Proteomes" id="UP000075304">
    <property type="component" value="Unassembled WGS sequence"/>
</dbReference>
<proteinExistence type="predicted"/>